<dbReference type="Pfam" id="PF04043">
    <property type="entry name" value="PMEI"/>
    <property type="match status" value="1"/>
</dbReference>
<evidence type="ECO:0000256" key="8">
    <source>
        <dbReference type="ARBA" id="ARBA00023180"/>
    </source>
</evidence>
<evidence type="ECO:0000313" key="14">
    <source>
        <dbReference type="RefSeq" id="XP_018489726.2"/>
    </source>
</evidence>
<evidence type="ECO:0000256" key="5">
    <source>
        <dbReference type="ARBA" id="ARBA00022801"/>
    </source>
</evidence>
<evidence type="ECO:0000256" key="2">
    <source>
        <dbReference type="ARBA" id="ARBA00006027"/>
    </source>
</evidence>
<dbReference type="EC" id="3.1.1.11" evidence="4 10"/>
<dbReference type="SUPFAM" id="SSF51126">
    <property type="entry name" value="Pectin lyase-like"/>
    <property type="match status" value="1"/>
</dbReference>
<sequence>MDSPKSAKGYFNVDDEAQERAYKIKTFKRWLLVAASVLVLLGVIIGASVSVARSKRNYPHGSPPSSTPELTPAASLKNVCSVTRFPDACVSSISKIPSSNTTDPVDLFRLSLKVVVDELASISDLPRKLAEETDDEGIKSALDVCGEMLDVAMDSVNDTVSAMEVGDGTNNILSSGKIDDLKTWLTAATTYYETCFDILAEISPNQSVHKTAIVSQNLTSAMRNSTEYTSNSLSIVAKILSTLSDFGVPIHRRRRLLTSNSLPVWVSPRVRRLLSAKSVTPDVTVAADGSGDVWTVNEAVAKIPRKSNATFVIYVKAGTYVENVVMDKSMWNVMIYGDGKSKSIISGSKNFGVMGIKTLHTATLGVLGKGFMMKDMGIINTAGPEKSQAVAFLSESDQSVYYQCSFEGYQDTLYPHTMRQLYRDCDVTGTVDFIFGNAAVVFQGCNIRPRQPLPKQYNTITAQGRKGEDQHSGTVIQGCTITPNGNVTAATYLGRPWKQYSTTVFMQSEIGSLVGPAGWMRWDEGVDPPSTILYGEYENWGPGAGVTERVKWAGYKPTMSAAEAGRFTVDAFINENHWLPATGVPYQPSFY</sequence>
<keyword evidence="6 10" id="KW-0063">Aspartyl esterase</keyword>
<keyword evidence="7" id="KW-1015">Disulfide bond</keyword>
<name>A0A6J0NZN7_RAPSA</name>
<dbReference type="NCBIfam" id="TIGR01614">
    <property type="entry name" value="PME_inhib"/>
    <property type="match status" value="1"/>
</dbReference>
<dbReference type="InterPro" id="IPR018040">
    <property type="entry name" value="Pectinesterase_Tyr_AS"/>
</dbReference>
<keyword evidence="8" id="KW-0325">Glycoprotein</keyword>
<dbReference type="FunFam" id="1.20.140.40:FF:000010">
    <property type="entry name" value="Pectinesterase"/>
    <property type="match status" value="1"/>
</dbReference>
<organism evidence="13 14">
    <name type="scientific">Raphanus sativus</name>
    <name type="common">Radish</name>
    <name type="synonym">Raphanus raphanistrum var. sativus</name>
    <dbReference type="NCBI Taxonomy" id="3726"/>
    <lineage>
        <taxon>Eukaryota</taxon>
        <taxon>Viridiplantae</taxon>
        <taxon>Streptophyta</taxon>
        <taxon>Embryophyta</taxon>
        <taxon>Tracheophyta</taxon>
        <taxon>Spermatophyta</taxon>
        <taxon>Magnoliopsida</taxon>
        <taxon>eudicotyledons</taxon>
        <taxon>Gunneridae</taxon>
        <taxon>Pentapetalae</taxon>
        <taxon>rosids</taxon>
        <taxon>malvids</taxon>
        <taxon>Brassicales</taxon>
        <taxon>Brassicaceae</taxon>
        <taxon>Brassiceae</taxon>
        <taxon>Raphanus</taxon>
    </lineage>
</organism>
<comment type="similarity">
    <text evidence="2">In the N-terminal section; belongs to the PMEI family.</text>
</comment>
<dbReference type="PANTHER" id="PTHR31707">
    <property type="entry name" value="PECTINESTERASE"/>
    <property type="match status" value="1"/>
</dbReference>
<dbReference type="GO" id="GO:0030599">
    <property type="term" value="F:pectinesterase activity"/>
    <property type="evidence" value="ECO:0007669"/>
    <property type="project" value="UniProtKB-UniRule"/>
</dbReference>
<dbReference type="PROSITE" id="PS00800">
    <property type="entry name" value="PECTINESTERASE_1"/>
    <property type="match status" value="1"/>
</dbReference>
<feature type="active site" evidence="9">
    <location>
        <position position="432"/>
    </location>
</feature>
<evidence type="ECO:0000256" key="11">
    <source>
        <dbReference type="SAM" id="Phobius"/>
    </source>
</evidence>
<reference evidence="14" key="1">
    <citation type="submission" date="2025-08" db="UniProtKB">
        <authorList>
            <consortium name="RefSeq"/>
        </authorList>
    </citation>
    <scope>IDENTIFICATION</scope>
    <source>
        <tissue evidence="14">Leaf</tissue>
    </source>
</reference>
<dbReference type="AlphaFoldDB" id="A0A6J0NZN7"/>
<dbReference type="KEGG" id="rsz:108860323"/>
<dbReference type="Gene3D" id="2.160.20.10">
    <property type="entry name" value="Single-stranded right-handed beta-helix, Pectin lyase-like"/>
    <property type="match status" value="1"/>
</dbReference>
<evidence type="ECO:0000256" key="4">
    <source>
        <dbReference type="ARBA" id="ARBA00013229"/>
    </source>
</evidence>
<dbReference type="InterPro" id="IPR000070">
    <property type="entry name" value="Pectinesterase_cat"/>
</dbReference>
<dbReference type="InterPro" id="IPR011050">
    <property type="entry name" value="Pectin_lyase_fold/virulence"/>
</dbReference>
<comment type="function">
    <text evidence="10">Acts in the modification of cell walls via demethylesterification of cell wall pectin.</text>
</comment>
<evidence type="ECO:0000256" key="9">
    <source>
        <dbReference type="PROSITE-ProRule" id="PRU10040"/>
    </source>
</evidence>
<keyword evidence="11" id="KW-1133">Transmembrane helix</keyword>
<protein>
    <recommendedName>
        <fullName evidence="4 10">Pectinesterase</fullName>
        <ecNumber evidence="4 10">3.1.1.11</ecNumber>
    </recommendedName>
</protein>
<keyword evidence="5 10" id="KW-0378">Hydrolase</keyword>
<evidence type="ECO:0000313" key="13">
    <source>
        <dbReference type="Proteomes" id="UP000504610"/>
    </source>
</evidence>
<evidence type="ECO:0000256" key="1">
    <source>
        <dbReference type="ARBA" id="ARBA00005184"/>
    </source>
</evidence>
<dbReference type="GeneID" id="108860323"/>
<keyword evidence="10" id="KW-0134">Cell wall</keyword>
<feature type="domain" description="Pectinesterase inhibitor" evidence="12">
    <location>
        <begin position="71"/>
        <end position="235"/>
    </location>
</feature>
<keyword evidence="11" id="KW-0812">Transmembrane</keyword>
<gene>
    <name evidence="14" type="primary">LOC108860323</name>
</gene>
<dbReference type="GO" id="GO:0042545">
    <property type="term" value="P:cell wall modification"/>
    <property type="evidence" value="ECO:0007669"/>
    <property type="project" value="UniProtKB-UniRule"/>
</dbReference>
<dbReference type="Proteomes" id="UP000504610">
    <property type="component" value="Unplaced"/>
</dbReference>
<dbReference type="SMART" id="SM00856">
    <property type="entry name" value="PMEI"/>
    <property type="match status" value="1"/>
</dbReference>
<dbReference type="Pfam" id="PF01095">
    <property type="entry name" value="Pectinesterase"/>
    <property type="match status" value="1"/>
</dbReference>
<comment type="subcellular location">
    <subcellularLocation>
        <location evidence="10">Secreted</location>
        <location evidence="10">Cell wall</location>
    </subcellularLocation>
</comment>
<dbReference type="GO" id="GO:0045490">
    <property type="term" value="P:pectin catabolic process"/>
    <property type="evidence" value="ECO:0007669"/>
    <property type="project" value="UniProtKB-UniRule"/>
</dbReference>
<keyword evidence="13" id="KW-1185">Reference proteome</keyword>
<dbReference type="GO" id="GO:0004857">
    <property type="term" value="F:enzyme inhibitor activity"/>
    <property type="evidence" value="ECO:0007669"/>
    <property type="project" value="InterPro"/>
</dbReference>
<dbReference type="PROSITE" id="PS00503">
    <property type="entry name" value="PECTINESTERASE_2"/>
    <property type="match status" value="1"/>
</dbReference>
<dbReference type="CDD" id="cd15798">
    <property type="entry name" value="PMEI-like_3"/>
    <property type="match status" value="1"/>
</dbReference>
<dbReference type="InterPro" id="IPR033131">
    <property type="entry name" value="Pectinesterase_Asp_AS"/>
</dbReference>
<dbReference type="Gene3D" id="1.20.140.40">
    <property type="entry name" value="Invertase/pectin methylesterase inhibitor family protein"/>
    <property type="match status" value="1"/>
</dbReference>
<dbReference type="FunFam" id="2.160.20.10:FF:000001">
    <property type="entry name" value="Pectinesterase"/>
    <property type="match status" value="1"/>
</dbReference>
<dbReference type="OrthoDB" id="2019149at2759"/>
<evidence type="ECO:0000256" key="6">
    <source>
        <dbReference type="ARBA" id="ARBA00023085"/>
    </source>
</evidence>
<dbReference type="SUPFAM" id="SSF101148">
    <property type="entry name" value="Plant invertase/pectin methylesterase inhibitor"/>
    <property type="match status" value="1"/>
</dbReference>
<evidence type="ECO:0000256" key="7">
    <source>
        <dbReference type="ARBA" id="ARBA00023157"/>
    </source>
</evidence>
<feature type="transmembrane region" description="Helical" evidence="11">
    <location>
        <begin position="30"/>
        <end position="52"/>
    </location>
</feature>
<proteinExistence type="inferred from homology"/>
<comment type="similarity">
    <text evidence="3">In the C-terminal section; belongs to the pectinesterase family.</text>
</comment>
<dbReference type="RefSeq" id="XP_018489726.2">
    <property type="nucleotide sequence ID" value="XM_018634224.2"/>
</dbReference>
<evidence type="ECO:0000259" key="12">
    <source>
        <dbReference type="SMART" id="SM00856"/>
    </source>
</evidence>
<comment type="pathway">
    <text evidence="1 10">Glycan metabolism; pectin degradation; 2-dehydro-3-deoxy-D-gluconate from pectin: step 1/5.</text>
</comment>
<comment type="catalytic activity">
    <reaction evidence="10">
        <text>[(1-&gt;4)-alpha-D-galacturonosyl methyl ester](n) + n H2O = [(1-&gt;4)-alpha-D-galacturonosyl](n) + n methanol + n H(+)</text>
        <dbReference type="Rhea" id="RHEA:22380"/>
        <dbReference type="Rhea" id="RHEA-COMP:14570"/>
        <dbReference type="Rhea" id="RHEA-COMP:14573"/>
        <dbReference type="ChEBI" id="CHEBI:15377"/>
        <dbReference type="ChEBI" id="CHEBI:15378"/>
        <dbReference type="ChEBI" id="CHEBI:17790"/>
        <dbReference type="ChEBI" id="CHEBI:140522"/>
        <dbReference type="ChEBI" id="CHEBI:140523"/>
        <dbReference type="EC" id="3.1.1.11"/>
    </reaction>
</comment>
<keyword evidence="11" id="KW-0472">Membrane</keyword>
<dbReference type="InterPro" id="IPR006501">
    <property type="entry name" value="Pectinesterase_inhib_dom"/>
</dbReference>
<dbReference type="InterPro" id="IPR012334">
    <property type="entry name" value="Pectin_lyas_fold"/>
</dbReference>
<keyword evidence="10" id="KW-0964">Secreted</keyword>
<dbReference type="InterPro" id="IPR035513">
    <property type="entry name" value="Invertase/methylesterase_inhib"/>
</dbReference>
<evidence type="ECO:0000256" key="10">
    <source>
        <dbReference type="RuleBase" id="RU000589"/>
    </source>
</evidence>
<accession>A0A6J0NZN7</accession>
<keyword evidence="10" id="KW-0961">Cell wall biogenesis/degradation</keyword>
<evidence type="ECO:0000256" key="3">
    <source>
        <dbReference type="ARBA" id="ARBA00007786"/>
    </source>
</evidence>
<dbReference type="UniPathway" id="UPA00545">
    <property type="reaction ID" value="UER00823"/>
</dbReference>